<dbReference type="AlphaFoldDB" id="A0A4P8EG77"/>
<dbReference type="EMBL" id="CP039964">
    <property type="protein sequence ID" value="QCO55722.1"/>
    <property type="molecule type" value="Genomic_DNA"/>
</dbReference>
<dbReference type="RefSeq" id="WP_137193484.1">
    <property type="nucleotide sequence ID" value="NZ_CP039964.1"/>
</dbReference>
<evidence type="ECO:0000313" key="3">
    <source>
        <dbReference type="Proteomes" id="UP000298631"/>
    </source>
</evidence>
<gene>
    <name evidence="2" type="ORF">EOK75_08185</name>
</gene>
<name>A0A4P8EG77_9RHOB</name>
<keyword evidence="1" id="KW-0175">Coiled coil</keyword>
<keyword evidence="3" id="KW-1185">Reference proteome</keyword>
<feature type="coiled-coil region" evidence="1">
    <location>
        <begin position="101"/>
        <end position="128"/>
    </location>
</feature>
<dbReference type="Proteomes" id="UP000298631">
    <property type="component" value="Chromosome"/>
</dbReference>
<protein>
    <recommendedName>
        <fullName evidence="4">Magnesium transporter MgtE intracellular domain-containing protein</fullName>
    </recommendedName>
</protein>
<evidence type="ECO:0000313" key="2">
    <source>
        <dbReference type="EMBL" id="QCO55722.1"/>
    </source>
</evidence>
<evidence type="ECO:0000256" key="1">
    <source>
        <dbReference type="SAM" id="Coils"/>
    </source>
</evidence>
<proteinExistence type="predicted"/>
<accession>A0A4P8EG77</accession>
<sequence length="198" mass="20681">MKTPKKVSARKKTGRGALVTLAMFMAVSGVIRLGDGIGLAMARTGTEMDDAQGKPAAAALSCPAPPLALAEALAEREMRVSAREVALTDRFAALSLADDAIEQRLAKLAEAEAKLSDTLARADGASEADLTRLTEVYQSMKPKDAAALFATMAPEFAAGFLGRMRPETSAAILSGMTPEDAYTVSVLLAGRNAKVPKN</sequence>
<dbReference type="KEGG" id="pseb:EOK75_08185"/>
<dbReference type="OrthoDB" id="9791432at2"/>
<reference evidence="2 3" key="1">
    <citation type="submission" date="2019-05" db="EMBL/GenBank/DDBJ databases">
        <title>Pseudorhodobacter turbinis sp. nov., isolated from the gut of the Korean turban shell.</title>
        <authorList>
            <person name="Jeong Y.-S."/>
            <person name="Kang W.-R."/>
            <person name="Bae J.-W."/>
        </authorList>
    </citation>
    <scope>NUCLEOTIDE SEQUENCE [LARGE SCALE GENOMIC DNA]</scope>
    <source>
        <strain evidence="2 3">S12M18</strain>
    </source>
</reference>
<dbReference type="SUPFAM" id="SSF158791">
    <property type="entry name" value="MgtE N-terminal domain-like"/>
    <property type="match status" value="1"/>
</dbReference>
<evidence type="ECO:0008006" key="4">
    <source>
        <dbReference type="Google" id="ProtNLM"/>
    </source>
</evidence>
<organism evidence="2 3">
    <name type="scientific">Pseudorhodobacter turbinis</name>
    <dbReference type="NCBI Taxonomy" id="2500533"/>
    <lineage>
        <taxon>Bacteria</taxon>
        <taxon>Pseudomonadati</taxon>
        <taxon>Pseudomonadota</taxon>
        <taxon>Alphaproteobacteria</taxon>
        <taxon>Rhodobacterales</taxon>
        <taxon>Paracoccaceae</taxon>
        <taxon>Pseudorhodobacter</taxon>
    </lineage>
</organism>